<proteinExistence type="predicted"/>
<name>A0A562U8X9_9SPHI</name>
<feature type="compositionally biased region" description="Low complexity" evidence="1">
    <location>
        <begin position="165"/>
        <end position="177"/>
    </location>
</feature>
<evidence type="ECO:0000313" key="3">
    <source>
        <dbReference type="Proteomes" id="UP000317010"/>
    </source>
</evidence>
<reference evidence="2 3" key="1">
    <citation type="submission" date="2019-07" db="EMBL/GenBank/DDBJ databases">
        <title>Genomic Encyclopedia of Archaeal and Bacterial Type Strains, Phase II (KMG-II): from individual species to whole genera.</title>
        <authorList>
            <person name="Goeker M."/>
        </authorList>
    </citation>
    <scope>NUCLEOTIDE SEQUENCE [LARGE SCALE GENOMIC DNA]</scope>
    <source>
        <strain evidence="2 3">ATCC BAA-1854</strain>
    </source>
</reference>
<protein>
    <submittedName>
        <fullName evidence="2">Uncharacterized protein</fullName>
    </submittedName>
</protein>
<evidence type="ECO:0000256" key="1">
    <source>
        <dbReference type="SAM" id="MobiDB-lite"/>
    </source>
</evidence>
<gene>
    <name evidence="2" type="ORF">JN11_01225</name>
</gene>
<dbReference type="Proteomes" id="UP000317010">
    <property type="component" value="Unassembled WGS sequence"/>
</dbReference>
<feature type="region of interest" description="Disordered" evidence="1">
    <location>
        <begin position="95"/>
        <end position="273"/>
    </location>
</feature>
<keyword evidence="3" id="KW-1185">Reference proteome</keyword>
<feature type="compositionally biased region" description="Basic and acidic residues" evidence="1">
    <location>
        <begin position="198"/>
        <end position="208"/>
    </location>
</feature>
<feature type="compositionally biased region" description="Basic and acidic residues" evidence="1">
    <location>
        <begin position="109"/>
        <end position="118"/>
    </location>
</feature>
<accession>A0A562U8X9</accession>
<dbReference type="RefSeq" id="WP_144910657.1">
    <property type="nucleotide sequence ID" value="NZ_VLLI01000003.1"/>
</dbReference>
<organism evidence="2 3">
    <name type="scientific">Mucilaginibacter frigoritolerans</name>
    <dbReference type="NCBI Taxonomy" id="652788"/>
    <lineage>
        <taxon>Bacteria</taxon>
        <taxon>Pseudomonadati</taxon>
        <taxon>Bacteroidota</taxon>
        <taxon>Sphingobacteriia</taxon>
        <taxon>Sphingobacteriales</taxon>
        <taxon>Sphingobacteriaceae</taxon>
        <taxon>Mucilaginibacter</taxon>
    </lineage>
</organism>
<dbReference type="OrthoDB" id="853871at2"/>
<sequence length="273" mass="29968">MEFEEFFKKKKIDLPVLEKAEPSLFSEFKTHYQQMGEKSFDHTKKYWFNKLRRQFPLAPEIKTEKAHIANPIAEQTVTESLIETVLPPPLPKVGFTPRFKAGTTAKPTEVIDDKKEEALPNADQQPSEIAAPAPSPKVGFTPRFKAGVTAKPTETKDDKKEETLPNADQQPAEAAAPSPSPKVGFTPRFKAAVTAKPTEIKDDKKEETLPDTDQQPSEITPPTPSPKVGFTPRFKAGVTPKPTTAKDGILPPATEESAKATDAGENPESKPEA</sequence>
<comment type="caution">
    <text evidence="2">The sequence shown here is derived from an EMBL/GenBank/DDBJ whole genome shotgun (WGS) entry which is preliminary data.</text>
</comment>
<dbReference type="EMBL" id="VLLI01000003">
    <property type="protein sequence ID" value="TWJ02253.1"/>
    <property type="molecule type" value="Genomic_DNA"/>
</dbReference>
<dbReference type="AlphaFoldDB" id="A0A562U8X9"/>
<feature type="compositionally biased region" description="Basic and acidic residues" evidence="1">
    <location>
        <begin position="153"/>
        <end position="163"/>
    </location>
</feature>
<evidence type="ECO:0000313" key="2">
    <source>
        <dbReference type="EMBL" id="TWJ02253.1"/>
    </source>
</evidence>